<keyword evidence="6" id="KW-0408">Iron</keyword>
<accession>A0A179IW16</accession>
<proteinExistence type="inferred from homology"/>
<evidence type="ECO:0000256" key="5">
    <source>
        <dbReference type="ARBA" id="ARBA00023002"/>
    </source>
</evidence>
<reference evidence="9 10" key="1">
    <citation type="submission" date="2016-03" db="EMBL/GenBank/DDBJ databases">
        <title>Fine-scale spatial genetic structure of a fungal parasite of coffee scale insects.</title>
        <authorList>
            <person name="Jackson D."/>
            <person name="Zemenick K.A."/>
            <person name="Malloure B."/>
            <person name="Quandt C.A."/>
            <person name="James T.Y."/>
        </authorList>
    </citation>
    <scope>NUCLEOTIDE SEQUENCE [LARGE SCALE GENOMIC DNA]</scope>
    <source>
        <strain evidence="9 10">UM487</strain>
    </source>
</reference>
<evidence type="ECO:0000256" key="1">
    <source>
        <dbReference type="ARBA" id="ARBA00001954"/>
    </source>
</evidence>
<evidence type="ECO:0000259" key="8">
    <source>
        <dbReference type="Pfam" id="PF02668"/>
    </source>
</evidence>
<dbReference type="GO" id="GO:0005737">
    <property type="term" value="C:cytoplasm"/>
    <property type="evidence" value="ECO:0007669"/>
    <property type="project" value="TreeGrafter"/>
</dbReference>
<dbReference type="GO" id="GO:0016706">
    <property type="term" value="F:2-oxoglutarate-dependent dioxygenase activity"/>
    <property type="evidence" value="ECO:0007669"/>
    <property type="project" value="TreeGrafter"/>
</dbReference>
<protein>
    <recommendedName>
        <fullName evidence="8">TauD/TfdA-like domain-containing protein</fullName>
    </recommendedName>
</protein>
<dbReference type="InterPro" id="IPR042098">
    <property type="entry name" value="TauD-like_sf"/>
</dbReference>
<evidence type="ECO:0000313" key="10">
    <source>
        <dbReference type="Proteomes" id="UP000243081"/>
    </source>
</evidence>
<feature type="region of interest" description="Disordered" evidence="7">
    <location>
        <begin position="1"/>
        <end position="37"/>
    </location>
</feature>
<dbReference type="OMA" id="VCGFSTH"/>
<keyword evidence="4" id="KW-0223">Dioxygenase</keyword>
<comment type="similarity">
    <text evidence="2">Belongs to the TfdA dioxygenase family.</text>
</comment>
<evidence type="ECO:0000256" key="7">
    <source>
        <dbReference type="SAM" id="MobiDB-lite"/>
    </source>
</evidence>
<feature type="compositionally biased region" description="Polar residues" evidence="7">
    <location>
        <begin position="1"/>
        <end position="22"/>
    </location>
</feature>
<organism evidence="9 10">
    <name type="scientific">Cordyceps confragosa</name>
    <name type="common">Lecanicillium lecanii</name>
    <dbReference type="NCBI Taxonomy" id="2714763"/>
    <lineage>
        <taxon>Eukaryota</taxon>
        <taxon>Fungi</taxon>
        <taxon>Dikarya</taxon>
        <taxon>Ascomycota</taxon>
        <taxon>Pezizomycotina</taxon>
        <taxon>Sordariomycetes</taxon>
        <taxon>Hypocreomycetidae</taxon>
        <taxon>Hypocreales</taxon>
        <taxon>Cordycipitaceae</taxon>
        <taxon>Akanthomyces</taxon>
    </lineage>
</organism>
<feature type="domain" description="TauD/TfdA-like" evidence="8">
    <location>
        <begin position="88"/>
        <end position="358"/>
    </location>
</feature>
<evidence type="ECO:0000313" key="9">
    <source>
        <dbReference type="EMBL" id="OAR05924.1"/>
    </source>
</evidence>
<keyword evidence="5" id="KW-0560">Oxidoreductase</keyword>
<dbReference type="PANTHER" id="PTHR30468:SF1">
    <property type="entry name" value="ALPHA-KETOGLUTARATE-DEPENDENT SULFONATE DIOXYGENASE"/>
    <property type="match status" value="1"/>
</dbReference>
<keyword evidence="3" id="KW-0479">Metal-binding</keyword>
<sequence length="378" mass="41805">MTTQTTQTSAARLLADQSQGQYKSRIPTSYDKDGEAGLKGYPAAKYPNYLPTWDPNQKYPPLEPFEHHDRGKDADPSFPELISKSVAVKHLTPTIGTEISGVQLSKLSAAGKDQLARYVAERKVVAFRDQDFASLPIGEAVEFARYFGPLHVHPTSGSPAGFPEVHLVHRAAGDQSSSAYFEAHTTSVAWHSDVTYEAQPPGIAFIYLLEKPETGGDTLFADTVQAYRRLSPAMQERLHGLTATHSAVEQANASRARGGILRREPIVSVHPIVRTHPVTGEKALFINPQSTREIVDFKKEESAMLLMFLQDHIATGADFHARIKWEDNSVIVWDNRNTAHTAIVDWEDGQRRHVARLTSLGEKPYETPYAASYSSESG</sequence>
<name>A0A179IW16_CORDF</name>
<dbReference type="EMBL" id="LUKN01000025">
    <property type="protein sequence ID" value="OAR05924.1"/>
    <property type="molecule type" value="Genomic_DNA"/>
</dbReference>
<dbReference type="Proteomes" id="UP000243081">
    <property type="component" value="Unassembled WGS sequence"/>
</dbReference>
<dbReference type="InterPro" id="IPR051323">
    <property type="entry name" value="AtsK-like"/>
</dbReference>
<gene>
    <name evidence="9" type="ORF">LLEC1_05392</name>
</gene>
<keyword evidence="10" id="KW-1185">Reference proteome</keyword>
<dbReference type="Pfam" id="PF02668">
    <property type="entry name" value="TauD"/>
    <property type="match status" value="1"/>
</dbReference>
<dbReference type="InterPro" id="IPR003819">
    <property type="entry name" value="TauD/TfdA-like"/>
</dbReference>
<dbReference type="OrthoDB" id="10257314at2759"/>
<evidence type="ECO:0000256" key="3">
    <source>
        <dbReference type="ARBA" id="ARBA00022723"/>
    </source>
</evidence>
<comment type="cofactor">
    <cofactor evidence="1">
        <name>Fe(2+)</name>
        <dbReference type="ChEBI" id="CHEBI:29033"/>
    </cofactor>
</comment>
<dbReference type="SUPFAM" id="SSF51197">
    <property type="entry name" value="Clavaminate synthase-like"/>
    <property type="match status" value="1"/>
</dbReference>
<dbReference type="GO" id="GO:0046872">
    <property type="term" value="F:metal ion binding"/>
    <property type="evidence" value="ECO:0007669"/>
    <property type="project" value="UniProtKB-KW"/>
</dbReference>
<dbReference type="PANTHER" id="PTHR30468">
    <property type="entry name" value="ALPHA-KETOGLUTARATE-DEPENDENT SULFONATE DIOXYGENASE"/>
    <property type="match status" value="1"/>
</dbReference>
<dbReference type="AlphaFoldDB" id="A0A179IW16"/>
<evidence type="ECO:0000256" key="6">
    <source>
        <dbReference type="ARBA" id="ARBA00023004"/>
    </source>
</evidence>
<dbReference type="FunFam" id="3.60.130.10:FF:000003">
    <property type="entry name" value="Alpha-ketoglutarate-dependent taurine dioxygenase"/>
    <property type="match status" value="1"/>
</dbReference>
<evidence type="ECO:0000256" key="4">
    <source>
        <dbReference type="ARBA" id="ARBA00022964"/>
    </source>
</evidence>
<dbReference type="Gene3D" id="3.60.130.10">
    <property type="entry name" value="Clavaminate synthase-like"/>
    <property type="match status" value="1"/>
</dbReference>
<evidence type="ECO:0000256" key="2">
    <source>
        <dbReference type="ARBA" id="ARBA00005896"/>
    </source>
</evidence>
<comment type="caution">
    <text evidence="9">The sequence shown here is derived from an EMBL/GenBank/DDBJ whole genome shotgun (WGS) entry which is preliminary data.</text>
</comment>